<dbReference type="EMBL" id="GBRH01242304">
    <property type="protein sequence ID" value="JAD55591.1"/>
    <property type="molecule type" value="Transcribed_RNA"/>
</dbReference>
<dbReference type="AlphaFoldDB" id="A0A0A9AWX6"/>
<protein>
    <submittedName>
        <fullName evidence="1">Uncharacterized protein</fullName>
    </submittedName>
</protein>
<organism evidence="1">
    <name type="scientific">Arundo donax</name>
    <name type="common">Giant reed</name>
    <name type="synonym">Donax arundinaceus</name>
    <dbReference type="NCBI Taxonomy" id="35708"/>
    <lineage>
        <taxon>Eukaryota</taxon>
        <taxon>Viridiplantae</taxon>
        <taxon>Streptophyta</taxon>
        <taxon>Embryophyta</taxon>
        <taxon>Tracheophyta</taxon>
        <taxon>Spermatophyta</taxon>
        <taxon>Magnoliopsida</taxon>
        <taxon>Liliopsida</taxon>
        <taxon>Poales</taxon>
        <taxon>Poaceae</taxon>
        <taxon>PACMAD clade</taxon>
        <taxon>Arundinoideae</taxon>
        <taxon>Arundineae</taxon>
        <taxon>Arundo</taxon>
    </lineage>
</organism>
<reference evidence="1" key="2">
    <citation type="journal article" date="2015" name="Data Brief">
        <title>Shoot transcriptome of the giant reed, Arundo donax.</title>
        <authorList>
            <person name="Barrero R.A."/>
            <person name="Guerrero F.D."/>
            <person name="Moolhuijzen P."/>
            <person name="Goolsby J.A."/>
            <person name="Tidwell J."/>
            <person name="Bellgard S.E."/>
            <person name="Bellgard M.I."/>
        </authorList>
    </citation>
    <scope>NUCLEOTIDE SEQUENCE</scope>
    <source>
        <tissue evidence="1">Shoot tissue taken approximately 20 cm above the soil surface</tissue>
    </source>
</reference>
<accession>A0A0A9AWX6</accession>
<sequence>MFAASLLARGAASSPPAWCAQISSERALRSSTLARSRTM</sequence>
<proteinExistence type="predicted"/>
<reference evidence="1" key="1">
    <citation type="submission" date="2014-09" db="EMBL/GenBank/DDBJ databases">
        <authorList>
            <person name="Magalhaes I.L.F."/>
            <person name="Oliveira U."/>
            <person name="Santos F.R."/>
            <person name="Vidigal T.H.D.A."/>
            <person name="Brescovit A.D."/>
            <person name="Santos A.J."/>
        </authorList>
    </citation>
    <scope>NUCLEOTIDE SEQUENCE</scope>
    <source>
        <tissue evidence="1">Shoot tissue taken approximately 20 cm above the soil surface</tissue>
    </source>
</reference>
<evidence type="ECO:0000313" key="1">
    <source>
        <dbReference type="EMBL" id="JAD55591.1"/>
    </source>
</evidence>
<name>A0A0A9AWX6_ARUDO</name>